<name>A0AAV5TKU8_9BILA</name>
<dbReference type="PANTHER" id="PTHR22943:SF248">
    <property type="entry name" value="SEVEN TM RECEPTOR"/>
    <property type="match status" value="1"/>
</dbReference>
<gene>
    <name evidence="2" type="ORF">PENTCL1PPCAC_17007</name>
</gene>
<accession>A0AAV5TKU8</accession>
<dbReference type="Pfam" id="PF10326">
    <property type="entry name" value="7TM_GPCR_Str"/>
    <property type="match status" value="1"/>
</dbReference>
<comment type="caution">
    <text evidence="2">The sequence shown here is derived from an EMBL/GenBank/DDBJ whole genome shotgun (WGS) entry which is preliminary data.</text>
</comment>
<feature type="transmembrane region" description="Helical" evidence="1">
    <location>
        <begin position="292"/>
        <end position="312"/>
    </location>
</feature>
<reference evidence="2" key="1">
    <citation type="submission" date="2023-10" db="EMBL/GenBank/DDBJ databases">
        <title>Genome assembly of Pristionchus species.</title>
        <authorList>
            <person name="Yoshida K."/>
            <person name="Sommer R.J."/>
        </authorList>
    </citation>
    <scope>NUCLEOTIDE SEQUENCE</scope>
    <source>
        <strain evidence="2">RS0144</strain>
    </source>
</reference>
<evidence type="ECO:0000256" key="1">
    <source>
        <dbReference type="SAM" id="Phobius"/>
    </source>
</evidence>
<feature type="transmembrane region" description="Helical" evidence="1">
    <location>
        <begin position="131"/>
        <end position="149"/>
    </location>
</feature>
<dbReference type="Gene3D" id="1.20.1070.10">
    <property type="entry name" value="Rhodopsin 7-helix transmembrane proteins"/>
    <property type="match status" value="1"/>
</dbReference>
<evidence type="ECO:0000313" key="2">
    <source>
        <dbReference type="EMBL" id="GMS94832.1"/>
    </source>
</evidence>
<dbReference type="Proteomes" id="UP001432027">
    <property type="component" value="Unassembled WGS sequence"/>
</dbReference>
<feature type="non-terminal residue" evidence="2">
    <location>
        <position position="352"/>
    </location>
</feature>
<sequence>MIPLLIHQLFTYGVFILSLLTNAIFIWISTTTISDQIGRYRYLMIGFAAMDVLVSITHLILMPGIQLTSVGYIFFGYHMVDKPAYMGSWAGILFVIFFYQTFIILAFHYIYRYAIVCDPGWRKIFSRHTTFWWSSIATIVQLLYTFGYFEAVQIGFMPSEYKKAHYHSVLVNNIGIDTSRSELGYLAIVFRSPDPSHPEIWQKDAVIGIIIAIGLFGLTAVVIITCSILILFQLRVAKSRLISSQMRTTQHQLLKALMVQTVIPSIFSYIPLGMVFLVPFMGFNLTGIYGDLMIMSTAIFPAIDPIIMLYFVRSYRARIAYIWRALNNPHINQSQVEHLTQSASHVSEFRRS</sequence>
<dbReference type="EMBL" id="BTSX01000004">
    <property type="protein sequence ID" value="GMS94832.1"/>
    <property type="molecule type" value="Genomic_DNA"/>
</dbReference>
<keyword evidence="1" id="KW-1133">Transmembrane helix</keyword>
<evidence type="ECO:0008006" key="4">
    <source>
        <dbReference type="Google" id="ProtNLM"/>
    </source>
</evidence>
<proteinExistence type="predicted"/>
<dbReference type="SUPFAM" id="SSF81321">
    <property type="entry name" value="Family A G protein-coupled receptor-like"/>
    <property type="match status" value="1"/>
</dbReference>
<feature type="transmembrane region" description="Helical" evidence="1">
    <location>
        <begin position="85"/>
        <end position="110"/>
    </location>
</feature>
<keyword evidence="3" id="KW-1185">Reference proteome</keyword>
<keyword evidence="1" id="KW-0472">Membrane</keyword>
<evidence type="ECO:0000313" key="3">
    <source>
        <dbReference type="Proteomes" id="UP001432027"/>
    </source>
</evidence>
<feature type="transmembrane region" description="Helical" evidence="1">
    <location>
        <begin position="40"/>
        <end position="65"/>
    </location>
</feature>
<feature type="transmembrane region" description="Helical" evidence="1">
    <location>
        <begin position="6"/>
        <end position="28"/>
    </location>
</feature>
<organism evidence="2 3">
    <name type="scientific">Pristionchus entomophagus</name>
    <dbReference type="NCBI Taxonomy" id="358040"/>
    <lineage>
        <taxon>Eukaryota</taxon>
        <taxon>Metazoa</taxon>
        <taxon>Ecdysozoa</taxon>
        <taxon>Nematoda</taxon>
        <taxon>Chromadorea</taxon>
        <taxon>Rhabditida</taxon>
        <taxon>Rhabditina</taxon>
        <taxon>Diplogasteromorpha</taxon>
        <taxon>Diplogasteroidea</taxon>
        <taxon>Neodiplogasteridae</taxon>
        <taxon>Pristionchus</taxon>
    </lineage>
</organism>
<protein>
    <recommendedName>
        <fullName evidence="4">G protein-coupled receptor</fullName>
    </recommendedName>
</protein>
<keyword evidence="1" id="KW-0812">Transmembrane</keyword>
<dbReference type="AlphaFoldDB" id="A0AAV5TKU8"/>
<dbReference type="PANTHER" id="PTHR22943">
    <property type="entry name" value="7-TRANSMEMBRANE DOMAIN RECEPTOR C.ELEGANS"/>
    <property type="match status" value="1"/>
</dbReference>
<feature type="transmembrane region" description="Helical" evidence="1">
    <location>
        <begin position="205"/>
        <end position="232"/>
    </location>
</feature>
<dbReference type="InterPro" id="IPR019428">
    <property type="entry name" value="7TM_GPCR_serpentine_rcpt_Str"/>
</dbReference>
<feature type="transmembrane region" description="Helical" evidence="1">
    <location>
        <begin position="253"/>
        <end position="280"/>
    </location>
</feature>